<keyword evidence="2" id="KW-1185">Reference proteome</keyword>
<dbReference type="VEuPathDB" id="VectorBase:PPAPM1_004268"/>
<name>A0A1B0CZV2_PHLPP</name>
<accession>A0A1B0CZV2</accession>
<evidence type="ECO:0000313" key="2">
    <source>
        <dbReference type="Proteomes" id="UP000092462"/>
    </source>
</evidence>
<dbReference type="EnsemblMetazoa" id="PPAI000624-RA">
    <property type="protein sequence ID" value="PPAI000624-PA"/>
    <property type="gene ID" value="PPAI000624"/>
</dbReference>
<sequence>MDLFISKFASFVTLILAASLVSASVTPAVVDIARTYPPNVYPWVQETNVVQRLPVPRTPIVFVGHVPHIPPTVIRYPTIYHPSLLPPFSYYGGVYPGSAYPGAVYPFLRTPSYFPNTYPFVR</sequence>
<dbReference type="Proteomes" id="UP000092462">
    <property type="component" value="Unassembled WGS sequence"/>
</dbReference>
<dbReference type="VEuPathDB" id="VectorBase:PPAI000624"/>
<organism evidence="1 2">
    <name type="scientific">Phlebotomus papatasi</name>
    <name type="common">Sandfly</name>
    <dbReference type="NCBI Taxonomy" id="29031"/>
    <lineage>
        <taxon>Eukaryota</taxon>
        <taxon>Metazoa</taxon>
        <taxon>Ecdysozoa</taxon>
        <taxon>Arthropoda</taxon>
        <taxon>Hexapoda</taxon>
        <taxon>Insecta</taxon>
        <taxon>Pterygota</taxon>
        <taxon>Neoptera</taxon>
        <taxon>Endopterygota</taxon>
        <taxon>Diptera</taxon>
        <taxon>Nematocera</taxon>
        <taxon>Psychodoidea</taxon>
        <taxon>Psychodidae</taxon>
        <taxon>Phlebotomus</taxon>
        <taxon>Phlebotomus</taxon>
    </lineage>
</organism>
<dbReference type="AlphaFoldDB" id="A0A1B0CZV2"/>
<reference evidence="1" key="1">
    <citation type="submission" date="2022-08" db="UniProtKB">
        <authorList>
            <consortium name="EnsemblMetazoa"/>
        </authorList>
    </citation>
    <scope>IDENTIFICATION</scope>
    <source>
        <strain evidence="1">Israel</strain>
    </source>
</reference>
<proteinExistence type="predicted"/>
<evidence type="ECO:0000313" key="1">
    <source>
        <dbReference type="EnsemblMetazoa" id="PPAI000624-PA"/>
    </source>
</evidence>
<protein>
    <submittedName>
        <fullName evidence="1">Uncharacterized protein</fullName>
    </submittedName>
</protein>
<dbReference type="EMBL" id="AJVK01021025">
    <property type="status" value="NOT_ANNOTATED_CDS"/>
    <property type="molecule type" value="Genomic_DNA"/>
</dbReference>